<evidence type="ECO:0000313" key="5">
    <source>
        <dbReference type="Proteomes" id="UP000542342"/>
    </source>
</evidence>
<dbReference type="AlphaFoldDB" id="A0A7V8VCD1"/>
<accession>A0A7V8VCD1</accession>
<dbReference type="EMBL" id="JACEFB010000001">
    <property type="protein sequence ID" value="MBA2225177.1"/>
    <property type="molecule type" value="Genomic_DNA"/>
</dbReference>
<keyword evidence="2" id="KW-1133">Transmembrane helix</keyword>
<keyword evidence="2" id="KW-0812">Transmembrane</keyword>
<keyword evidence="2" id="KW-0472">Membrane</keyword>
<evidence type="ECO:0000256" key="2">
    <source>
        <dbReference type="SAM" id="Phobius"/>
    </source>
</evidence>
<organism evidence="4 5">
    <name type="scientific">Thermogemmata fonticola</name>
    <dbReference type="NCBI Taxonomy" id="2755323"/>
    <lineage>
        <taxon>Bacteria</taxon>
        <taxon>Pseudomonadati</taxon>
        <taxon>Planctomycetota</taxon>
        <taxon>Planctomycetia</taxon>
        <taxon>Gemmatales</taxon>
        <taxon>Gemmataceae</taxon>
        <taxon>Thermogemmata</taxon>
    </lineage>
</organism>
<feature type="transmembrane region" description="Helical" evidence="2">
    <location>
        <begin position="24"/>
        <end position="45"/>
    </location>
</feature>
<evidence type="ECO:0000313" key="4">
    <source>
        <dbReference type="EMBL" id="MBA2225177.1"/>
    </source>
</evidence>
<keyword evidence="5" id="KW-1185">Reference proteome</keyword>
<feature type="domain" description="SHOCT" evidence="3">
    <location>
        <begin position="60"/>
        <end position="85"/>
    </location>
</feature>
<proteinExistence type="predicted"/>
<comment type="caution">
    <text evidence="4">The sequence shown here is derived from an EMBL/GenBank/DDBJ whole genome shotgun (WGS) entry which is preliminary data.</text>
</comment>
<dbReference type="InterPro" id="IPR018649">
    <property type="entry name" value="SHOCT"/>
</dbReference>
<dbReference type="RefSeq" id="WP_194536562.1">
    <property type="nucleotide sequence ID" value="NZ_JACEFB010000001.1"/>
</dbReference>
<evidence type="ECO:0000259" key="3">
    <source>
        <dbReference type="Pfam" id="PF09851"/>
    </source>
</evidence>
<reference evidence="4 5" key="1">
    <citation type="submission" date="2020-07" db="EMBL/GenBank/DDBJ databases">
        <title>Thermogemmata thermophila gen. nov., sp. nov., a novel moderate thermophilic planctomycete from a Kamchatka hot spring.</title>
        <authorList>
            <person name="Elcheninov A.G."/>
            <person name="Podosokorskaya O.A."/>
            <person name="Kovaleva O.L."/>
            <person name="Novikov A."/>
            <person name="Bonch-Osmolovskaya E.A."/>
            <person name="Toshchakov S.V."/>
            <person name="Kublanov I.V."/>
        </authorList>
    </citation>
    <scope>NUCLEOTIDE SEQUENCE [LARGE SCALE GENOMIC DNA]</scope>
    <source>
        <strain evidence="4 5">2918</strain>
    </source>
</reference>
<dbReference type="Pfam" id="PF09851">
    <property type="entry name" value="SHOCT"/>
    <property type="match status" value="1"/>
</dbReference>
<name>A0A7V8VCD1_9BACT</name>
<protein>
    <submittedName>
        <fullName evidence="4">SHOCT domain-containing protein</fullName>
    </submittedName>
</protein>
<sequence length="127" mass="14176">MSWWGLLLAQVGRPDKDPLRQPEVIWGTVALAVALFAGAFIIWLVDRWRKRLGQQQAAFDELTEYRQMLENGEITEEEYQRLRAKVSRRIHSGLQSLPNAGVSSPTAAPSSTPPQRPTDDPNSAAPP</sequence>
<feature type="region of interest" description="Disordered" evidence="1">
    <location>
        <begin position="95"/>
        <end position="127"/>
    </location>
</feature>
<gene>
    <name evidence="4" type="ORF">H0921_03265</name>
</gene>
<evidence type="ECO:0000256" key="1">
    <source>
        <dbReference type="SAM" id="MobiDB-lite"/>
    </source>
</evidence>
<dbReference type="Proteomes" id="UP000542342">
    <property type="component" value="Unassembled WGS sequence"/>
</dbReference>